<proteinExistence type="predicted"/>
<gene>
    <name evidence="2" type="ORF">AWR27_15855</name>
</gene>
<keyword evidence="3" id="KW-1185">Reference proteome</keyword>
<dbReference type="AlphaFoldDB" id="A0A1P9WZ64"/>
<name>A0A1P9WZ64_9BACT</name>
<reference evidence="2 3" key="1">
    <citation type="submission" date="2016-01" db="EMBL/GenBank/DDBJ databases">
        <authorList>
            <person name="Oliw E.H."/>
        </authorList>
    </citation>
    <scope>NUCLEOTIDE SEQUENCE [LARGE SCALE GENOMIC DNA]</scope>
    <source>
        <strain evidence="2 3">DY10</strain>
    </source>
</reference>
<evidence type="ECO:0000313" key="2">
    <source>
        <dbReference type="EMBL" id="AQG80671.1"/>
    </source>
</evidence>
<organism evidence="2 3">
    <name type="scientific">Spirosoma montaniterrae</name>
    <dbReference type="NCBI Taxonomy" id="1178516"/>
    <lineage>
        <taxon>Bacteria</taxon>
        <taxon>Pseudomonadati</taxon>
        <taxon>Bacteroidota</taxon>
        <taxon>Cytophagia</taxon>
        <taxon>Cytophagales</taxon>
        <taxon>Cytophagaceae</taxon>
        <taxon>Spirosoma</taxon>
    </lineage>
</organism>
<dbReference type="EMBL" id="CP014263">
    <property type="protein sequence ID" value="AQG80671.1"/>
    <property type="molecule type" value="Genomic_DNA"/>
</dbReference>
<dbReference type="Pfam" id="PF26137">
    <property type="entry name" value="Toxin_SdpC"/>
    <property type="match status" value="1"/>
</dbReference>
<keyword evidence="1" id="KW-0472">Membrane</keyword>
<dbReference type="STRING" id="1178516.AWR27_15855"/>
<sequence length="242" mass="27276">MTTFIRQYLLNAYTALPLLVCLLVASWAAQARPLGVSHRYSGEEMFRGLFFLEGRYAEAIPELKSVSMTYSYKLAKVSSKDAIHKTRNQLVATIRAEQPMFFDNFQKAMESGNHLRVESTLRAARKVVEATAERLYKLDMQQIEKLQRQTLKLADEGKLTRDVVEQMAKNLQKEQYQTRQGNGTCIVLPLPPVIDLACSLIVILYCPVVVYVVAVEQTVQADSRLLTEQLVASICQISANPS</sequence>
<dbReference type="KEGG" id="smon:AWR27_15855"/>
<dbReference type="Proteomes" id="UP000187941">
    <property type="component" value="Chromosome"/>
</dbReference>
<dbReference type="RefSeq" id="WP_077132101.1">
    <property type="nucleotide sequence ID" value="NZ_CP014263.1"/>
</dbReference>
<keyword evidence="1" id="KW-0812">Transmembrane</keyword>
<accession>A0A1P9WZ64</accession>
<evidence type="ECO:0000256" key="1">
    <source>
        <dbReference type="SAM" id="Phobius"/>
    </source>
</evidence>
<dbReference type="OrthoDB" id="1453505at2"/>
<dbReference type="InterPro" id="IPR023888">
    <property type="entry name" value="SdpC-like"/>
</dbReference>
<evidence type="ECO:0000313" key="3">
    <source>
        <dbReference type="Proteomes" id="UP000187941"/>
    </source>
</evidence>
<keyword evidence="1" id="KW-1133">Transmembrane helix</keyword>
<protein>
    <recommendedName>
        <fullName evidence="4">DUF5667 domain-containing protein</fullName>
    </recommendedName>
</protein>
<feature type="transmembrane region" description="Helical" evidence="1">
    <location>
        <begin position="193"/>
        <end position="214"/>
    </location>
</feature>
<evidence type="ECO:0008006" key="4">
    <source>
        <dbReference type="Google" id="ProtNLM"/>
    </source>
</evidence>